<evidence type="ECO:0000256" key="2">
    <source>
        <dbReference type="ARBA" id="ARBA00011245"/>
    </source>
</evidence>
<dbReference type="PANTHER" id="PTHR42801:SF4">
    <property type="entry name" value="AHPC_TSA FAMILY PROTEIN"/>
    <property type="match status" value="1"/>
</dbReference>
<dbReference type="GO" id="GO:0045454">
    <property type="term" value="P:cell redox homeostasis"/>
    <property type="evidence" value="ECO:0007669"/>
    <property type="project" value="TreeGrafter"/>
</dbReference>
<evidence type="ECO:0000256" key="7">
    <source>
        <dbReference type="ARBA" id="ARBA00023157"/>
    </source>
</evidence>
<gene>
    <name evidence="15" type="ORF">DFO65_101263</name>
</gene>
<keyword evidence="16" id="KW-1185">Reference proteome</keyword>
<feature type="active site" description="Cysteine sulfenic acid (-SOH) intermediate; for peroxidase activity" evidence="13">
    <location>
        <position position="46"/>
    </location>
</feature>
<dbReference type="FunFam" id="3.40.30.10:FF:000007">
    <property type="entry name" value="Thioredoxin-dependent thiol peroxidase"/>
    <property type="match status" value="1"/>
</dbReference>
<evidence type="ECO:0000256" key="1">
    <source>
        <dbReference type="ARBA" id="ARBA00003330"/>
    </source>
</evidence>
<feature type="domain" description="Thioredoxin" evidence="14">
    <location>
        <begin position="4"/>
        <end position="157"/>
    </location>
</feature>
<dbReference type="NCBIfam" id="NF006960">
    <property type="entry name" value="PRK09437.1"/>
    <property type="match status" value="1"/>
</dbReference>
<evidence type="ECO:0000259" key="14">
    <source>
        <dbReference type="PROSITE" id="PS51352"/>
    </source>
</evidence>
<protein>
    <recommendedName>
        <fullName evidence="3">thioredoxin-dependent peroxiredoxin</fullName>
        <ecNumber evidence="3">1.11.1.24</ecNumber>
    </recommendedName>
    <alternativeName>
        <fullName evidence="11">Bacterioferritin comigratory protein</fullName>
    </alternativeName>
    <alternativeName>
        <fullName evidence="9">Thioredoxin peroxidase</fullName>
    </alternativeName>
</protein>
<dbReference type="PROSITE" id="PS51352">
    <property type="entry name" value="THIOREDOXIN_2"/>
    <property type="match status" value="1"/>
</dbReference>
<evidence type="ECO:0000256" key="10">
    <source>
        <dbReference type="ARBA" id="ARBA00038489"/>
    </source>
</evidence>
<dbReference type="SUPFAM" id="SSF52833">
    <property type="entry name" value="Thioredoxin-like"/>
    <property type="match status" value="1"/>
</dbReference>
<sequence>MPRLAVGDTAPDFTLVNQDGKSVSLSDYRGQRVVVYFYPAAMTPGCTTEACDFRDSLSALSAAGLVVLGVSPDQPEKLKTFAEKEGLTFDLLSDPDKAMMDEWGAFGEKKNYGKVVQGVIRSTVVVDAEGTVELAQYNVKATGHVGRLRKALGIDAA</sequence>
<dbReference type="InterPro" id="IPR036249">
    <property type="entry name" value="Thioredoxin-like_sf"/>
</dbReference>
<keyword evidence="8" id="KW-0676">Redox-active center</keyword>
<dbReference type="InterPro" id="IPR050924">
    <property type="entry name" value="Peroxiredoxin_BCP/PrxQ"/>
</dbReference>
<reference evidence="15 16" key="1">
    <citation type="submission" date="2018-06" db="EMBL/GenBank/DDBJ databases">
        <title>Freshwater and sediment microbial communities from various areas in North America, analyzing microbe dynamics in response to fracking.</title>
        <authorList>
            <person name="Lamendella R."/>
        </authorList>
    </citation>
    <scope>NUCLEOTIDE SEQUENCE [LARGE SCALE GENOMIC DNA]</scope>
    <source>
        <strain evidence="15 16">3b_TX</strain>
    </source>
</reference>
<comment type="similarity">
    <text evidence="10">Belongs to the peroxiredoxin family. BCP/PrxQ subfamily.</text>
</comment>
<dbReference type="Proteomes" id="UP000253509">
    <property type="component" value="Unassembled WGS sequence"/>
</dbReference>
<dbReference type="GO" id="GO:0005737">
    <property type="term" value="C:cytoplasm"/>
    <property type="evidence" value="ECO:0007669"/>
    <property type="project" value="TreeGrafter"/>
</dbReference>
<keyword evidence="6" id="KW-0560">Oxidoreductase</keyword>
<keyword evidence="4" id="KW-0575">Peroxidase</keyword>
<keyword evidence="7" id="KW-1015">Disulfide bond</keyword>
<evidence type="ECO:0000256" key="5">
    <source>
        <dbReference type="ARBA" id="ARBA00022862"/>
    </source>
</evidence>
<dbReference type="Pfam" id="PF00578">
    <property type="entry name" value="AhpC-TSA"/>
    <property type="match status" value="1"/>
</dbReference>
<dbReference type="InterPro" id="IPR024706">
    <property type="entry name" value="Peroxiredoxin_AhpC-typ"/>
</dbReference>
<comment type="catalytic activity">
    <reaction evidence="12">
        <text>a hydroperoxide + [thioredoxin]-dithiol = an alcohol + [thioredoxin]-disulfide + H2O</text>
        <dbReference type="Rhea" id="RHEA:62620"/>
        <dbReference type="Rhea" id="RHEA-COMP:10698"/>
        <dbReference type="Rhea" id="RHEA-COMP:10700"/>
        <dbReference type="ChEBI" id="CHEBI:15377"/>
        <dbReference type="ChEBI" id="CHEBI:29950"/>
        <dbReference type="ChEBI" id="CHEBI:30879"/>
        <dbReference type="ChEBI" id="CHEBI:35924"/>
        <dbReference type="ChEBI" id="CHEBI:50058"/>
        <dbReference type="EC" id="1.11.1.24"/>
    </reaction>
</comment>
<evidence type="ECO:0000256" key="9">
    <source>
        <dbReference type="ARBA" id="ARBA00032824"/>
    </source>
</evidence>
<keyword evidence="5" id="KW-0049">Antioxidant</keyword>
<dbReference type="InterPro" id="IPR013766">
    <property type="entry name" value="Thioredoxin_domain"/>
</dbReference>
<evidence type="ECO:0000256" key="4">
    <source>
        <dbReference type="ARBA" id="ARBA00022559"/>
    </source>
</evidence>
<evidence type="ECO:0000256" key="6">
    <source>
        <dbReference type="ARBA" id="ARBA00023002"/>
    </source>
</evidence>
<evidence type="ECO:0000313" key="16">
    <source>
        <dbReference type="Proteomes" id="UP000253509"/>
    </source>
</evidence>
<name>A0A366IN85_9MICO</name>
<evidence type="ECO:0000256" key="13">
    <source>
        <dbReference type="PIRSR" id="PIRSR000239-1"/>
    </source>
</evidence>
<dbReference type="Gene3D" id="3.40.30.10">
    <property type="entry name" value="Glutaredoxin"/>
    <property type="match status" value="1"/>
</dbReference>
<organism evidence="15 16">
    <name type="scientific">Brevibacterium celere</name>
    <dbReference type="NCBI Taxonomy" id="225845"/>
    <lineage>
        <taxon>Bacteria</taxon>
        <taxon>Bacillati</taxon>
        <taxon>Actinomycetota</taxon>
        <taxon>Actinomycetes</taxon>
        <taxon>Micrococcales</taxon>
        <taxon>Brevibacteriaceae</taxon>
        <taxon>Brevibacterium</taxon>
    </lineage>
</organism>
<dbReference type="AlphaFoldDB" id="A0A366IN85"/>
<dbReference type="RefSeq" id="WP_113902601.1">
    <property type="nucleotide sequence ID" value="NZ_QNSB01000001.1"/>
</dbReference>
<dbReference type="PANTHER" id="PTHR42801">
    <property type="entry name" value="THIOREDOXIN-DEPENDENT PEROXIDE REDUCTASE"/>
    <property type="match status" value="1"/>
</dbReference>
<dbReference type="GO" id="GO:0008379">
    <property type="term" value="F:thioredoxin peroxidase activity"/>
    <property type="evidence" value="ECO:0007669"/>
    <property type="project" value="TreeGrafter"/>
</dbReference>
<dbReference type="CDD" id="cd03017">
    <property type="entry name" value="PRX_BCP"/>
    <property type="match status" value="1"/>
</dbReference>
<evidence type="ECO:0000256" key="8">
    <source>
        <dbReference type="ARBA" id="ARBA00023284"/>
    </source>
</evidence>
<comment type="function">
    <text evidence="1">Thiol-specific peroxidase that catalyzes the reduction of hydrogen peroxide and organic hydroperoxides to water and alcohols, respectively. Plays a role in cell protection against oxidative stress by detoxifying peroxides and as sensor of hydrogen peroxide-mediated signaling events.</text>
</comment>
<dbReference type="InterPro" id="IPR000866">
    <property type="entry name" value="AhpC/TSA"/>
</dbReference>
<accession>A0A366IN85</accession>
<dbReference type="PIRSF" id="PIRSF000239">
    <property type="entry name" value="AHPC"/>
    <property type="match status" value="1"/>
</dbReference>
<dbReference type="EMBL" id="QNSB01000001">
    <property type="protein sequence ID" value="RBP74543.1"/>
    <property type="molecule type" value="Genomic_DNA"/>
</dbReference>
<evidence type="ECO:0000313" key="15">
    <source>
        <dbReference type="EMBL" id="RBP74543.1"/>
    </source>
</evidence>
<evidence type="ECO:0000256" key="12">
    <source>
        <dbReference type="ARBA" id="ARBA00049091"/>
    </source>
</evidence>
<dbReference type="EC" id="1.11.1.24" evidence="3"/>
<comment type="subunit">
    <text evidence="2">Monomer.</text>
</comment>
<proteinExistence type="inferred from homology"/>
<evidence type="ECO:0000256" key="3">
    <source>
        <dbReference type="ARBA" id="ARBA00013017"/>
    </source>
</evidence>
<comment type="caution">
    <text evidence="15">The sequence shown here is derived from an EMBL/GenBank/DDBJ whole genome shotgun (WGS) entry which is preliminary data.</text>
</comment>
<dbReference type="GO" id="GO:0034599">
    <property type="term" value="P:cellular response to oxidative stress"/>
    <property type="evidence" value="ECO:0007669"/>
    <property type="project" value="TreeGrafter"/>
</dbReference>
<evidence type="ECO:0000256" key="11">
    <source>
        <dbReference type="ARBA" id="ARBA00041373"/>
    </source>
</evidence>